<evidence type="ECO:0000313" key="1">
    <source>
        <dbReference type="EMBL" id="SFC67075.1"/>
    </source>
</evidence>
<gene>
    <name evidence="1" type="ORF">SAMN04487907_10714</name>
</gene>
<keyword evidence="2" id="KW-1185">Reference proteome</keyword>
<dbReference type="OrthoDB" id="1494824at2"/>
<dbReference type="AlphaFoldDB" id="A0A1I1L2B0"/>
<accession>A0A1I1L2B0</accession>
<dbReference type="EMBL" id="FOKV01000007">
    <property type="protein sequence ID" value="SFC67075.1"/>
    <property type="molecule type" value="Genomic_DNA"/>
</dbReference>
<protein>
    <submittedName>
        <fullName evidence="1">Uncharacterized protein</fullName>
    </submittedName>
</protein>
<reference evidence="2" key="1">
    <citation type="submission" date="2016-10" db="EMBL/GenBank/DDBJ databases">
        <authorList>
            <person name="Varghese N."/>
            <person name="Submissions S."/>
        </authorList>
    </citation>
    <scope>NUCLEOTIDE SEQUENCE [LARGE SCALE GENOMIC DNA]</scope>
    <source>
        <strain evidence="2">DSM 24499</strain>
    </source>
</reference>
<organism evidence="1 2">
    <name type="scientific">Zunongwangia mangrovi</name>
    <dbReference type="NCBI Taxonomy" id="1334022"/>
    <lineage>
        <taxon>Bacteria</taxon>
        <taxon>Pseudomonadati</taxon>
        <taxon>Bacteroidota</taxon>
        <taxon>Flavobacteriia</taxon>
        <taxon>Flavobacteriales</taxon>
        <taxon>Flavobacteriaceae</taxon>
        <taxon>Zunongwangia</taxon>
    </lineage>
</organism>
<dbReference type="Proteomes" id="UP000199438">
    <property type="component" value="Unassembled WGS sequence"/>
</dbReference>
<sequence>MKQFILILIGHKLIEVFTLCCLLASSQKNYAQEFGNQGEGHIMVKTYTSYQPFTPVNNTEPPPIEYNFYIKDSLVLREPYEETNFPSENSQKIIQDETREDVNIKFSFSAKVIQPKYIIDLKGAEVFVIQVIRDTAFFYRENIKVNKENIFYKEFNWKKSLIHFEQNSSRIIAGRRCKMGWFNLNSEKNIANVKKIRFWYSENKSRPISPLNNFISVNFPYNVFAISLPISGNGKNLKDGYLNYEIDLLKQEPVKLEKFDFPDKRKEVNRKTWWELNIQEAAAQYERELGN</sequence>
<dbReference type="RefSeq" id="WP_092543688.1">
    <property type="nucleotide sequence ID" value="NZ_FOKV01000007.1"/>
</dbReference>
<name>A0A1I1L2B0_9FLAO</name>
<evidence type="ECO:0000313" key="2">
    <source>
        <dbReference type="Proteomes" id="UP000199438"/>
    </source>
</evidence>
<proteinExistence type="predicted"/>